<keyword evidence="3" id="KW-1185">Reference proteome</keyword>
<proteinExistence type="predicted"/>
<protein>
    <submittedName>
        <fullName evidence="2">Uncharacterized protein</fullName>
    </submittedName>
</protein>
<evidence type="ECO:0000313" key="3">
    <source>
        <dbReference type="Proteomes" id="UP000579605"/>
    </source>
</evidence>
<dbReference type="AlphaFoldDB" id="A0A852ZVV2"/>
<name>A0A852ZVV2_9ACTN</name>
<keyword evidence="1" id="KW-0472">Membrane</keyword>
<evidence type="ECO:0000313" key="2">
    <source>
        <dbReference type="EMBL" id="NYH92826.1"/>
    </source>
</evidence>
<reference evidence="2 3" key="1">
    <citation type="submission" date="2020-07" db="EMBL/GenBank/DDBJ databases">
        <title>Sequencing the genomes of 1000 actinobacteria strains.</title>
        <authorList>
            <person name="Klenk H.-P."/>
        </authorList>
    </citation>
    <scope>NUCLEOTIDE SEQUENCE [LARGE SCALE GENOMIC DNA]</scope>
    <source>
        <strain evidence="2 3">DSM 18448</strain>
    </source>
</reference>
<accession>A0A852ZVV2</accession>
<gene>
    <name evidence="2" type="ORF">F4554_005464</name>
</gene>
<dbReference type="Proteomes" id="UP000579605">
    <property type="component" value="Unassembled WGS sequence"/>
</dbReference>
<feature type="transmembrane region" description="Helical" evidence="1">
    <location>
        <begin position="88"/>
        <end position="113"/>
    </location>
</feature>
<comment type="caution">
    <text evidence="2">The sequence shown here is derived from an EMBL/GenBank/DDBJ whole genome shotgun (WGS) entry which is preliminary data.</text>
</comment>
<organism evidence="2 3">
    <name type="scientific">Actinopolymorpha rutila</name>
    <dbReference type="NCBI Taxonomy" id="446787"/>
    <lineage>
        <taxon>Bacteria</taxon>
        <taxon>Bacillati</taxon>
        <taxon>Actinomycetota</taxon>
        <taxon>Actinomycetes</taxon>
        <taxon>Propionibacteriales</taxon>
        <taxon>Actinopolymorphaceae</taxon>
        <taxon>Actinopolymorpha</taxon>
    </lineage>
</organism>
<dbReference type="EMBL" id="JACBZH010000001">
    <property type="protein sequence ID" value="NYH92826.1"/>
    <property type="molecule type" value="Genomic_DNA"/>
</dbReference>
<keyword evidence="1" id="KW-0812">Transmembrane</keyword>
<feature type="transmembrane region" description="Helical" evidence="1">
    <location>
        <begin position="12"/>
        <end position="34"/>
    </location>
</feature>
<feature type="transmembrane region" description="Helical" evidence="1">
    <location>
        <begin position="54"/>
        <end position="76"/>
    </location>
</feature>
<sequence>MRAETDLSRSALVPVLLCVVAVGNAVVWWTVTTYPRAMARFEEEPVPPLTPADLLVLGIAGLLSLLMAAGAIASLISRTADRGRWIGALSRAGLIACPLAGVFYVSYVGYLWLLA</sequence>
<evidence type="ECO:0000256" key="1">
    <source>
        <dbReference type="SAM" id="Phobius"/>
    </source>
</evidence>
<keyword evidence="1" id="KW-1133">Transmembrane helix</keyword>
<dbReference type="RefSeq" id="WP_179790210.1">
    <property type="nucleotide sequence ID" value="NZ_BAAARR010000033.1"/>
</dbReference>